<dbReference type="PANTHER" id="PTHR40048">
    <property type="entry name" value="RHAMNOSYL O-METHYLTRANSFERASE"/>
    <property type="match status" value="1"/>
</dbReference>
<reference evidence="3 4" key="1">
    <citation type="submission" date="2020-10" db="EMBL/GenBank/DDBJ databases">
        <title>Phylogeny of dyella-like bacteria.</title>
        <authorList>
            <person name="Fu J."/>
        </authorList>
    </citation>
    <scope>NUCLEOTIDE SEQUENCE [LARGE SCALE GENOMIC DNA]</scope>
    <source>
        <strain evidence="3 4">DHOB07</strain>
    </source>
</reference>
<protein>
    <submittedName>
        <fullName evidence="3">Class I SAM-dependent methyltransferase</fullName>
    </submittedName>
</protein>
<dbReference type="InterPro" id="IPR007072">
    <property type="entry name" value="RNMT_CmcI"/>
</dbReference>
<evidence type="ECO:0000256" key="2">
    <source>
        <dbReference type="ARBA" id="ARBA00022679"/>
    </source>
</evidence>
<proteinExistence type="predicted"/>
<dbReference type="RefSeq" id="WP_284399222.1">
    <property type="nucleotide sequence ID" value="NZ_BSNQ01000003.1"/>
</dbReference>
<sequence length="254" mass="28755">MLKIDLEQGVVHIDSLEGVRTVAIGSPEAFHLISRAWLRSGWDAKYVYGFSWMGRPIIQLPEDMLRIQELIYAVKPDVVIETGIAHGGSLIFYASLMKAMGHGRVIGVDIEIRPHNRKAIESHEMFERITMLEGSSIDAGIIDKVHDLVRPEDRCMVILDSNHSREHVLAELHAYADMVAPGSYIVACDGIMQEIVGAERTKPEWISDNPQSAVKDFLEARSDFILEEPVFLFNEGNITERVTYWPNAFLRRIK</sequence>
<dbReference type="Proteomes" id="UP001620405">
    <property type="component" value="Unassembled WGS sequence"/>
</dbReference>
<evidence type="ECO:0000313" key="3">
    <source>
        <dbReference type="EMBL" id="MFK2872291.1"/>
    </source>
</evidence>
<organism evidence="3 4">
    <name type="scientific">Dyella lipolytica</name>
    <dbReference type="NCBI Taxonomy" id="1867835"/>
    <lineage>
        <taxon>Bacteria</taxon>
        <taxon>Pseudomonadati</taxon>
        <taxon>Pseudomonadota</taxon>
        <taxon>Gammaproteobacteria</taxon>
        <taxon>Lysobacterales</taxon>
        <taxon>Rhodanobacteraceae</taxon>
        <taxon>Dyella</taxon>
    </lineage>
</organism>
<dbReference type="GO" id="GO:0032259">
    <property type="term" value="P:methylation"/>
    <property type="evidence" value="ECO:0007669"/>
    <property type="project" value="UniProtKB-KW"/>
</dbReference>
<dbReference type="EMBL" id="JADIKG010000009">
    <property type="protein sequence ID" value="MFK2872291.1"/>
    <property type="molecule type" value="Genomic_DNA"/>
</dbReference>
<dbReference type="GO" id="GO:0008168">
    <property type="term" value="F:methyltransferase activity"/>
    <property type="evidence" value="ECO:0007669"/>
    <property type="project" value="UniProtKB-KW"/>
</dbReference>
<keyword evidence="4" id="KW-1185">Reference proteome</keyword>
<keyword evidence="1 3" id="KW-0489">Methyltransferase</keyword>
<name>A0ABW8IQS6_9GAMM</name>
<dbReference type="InterPro" id="IPR029063">
    <property type="entry name" value="SAM-dependent_MTases_sf"/>
</dbReference>
<evidence type="ECO:0000256" key="1">
    <source>
        <dbReference type="ARBA" id="ARBA00022603"/>
    </source>
</evidence>
<gene>
    <name evidence="3" type="ORF">ISP13_02010</name>
</gene>
<accession>A0ABW8IQS6</accession>
<dbReference type="Gene3D" id="3.40.50.150">
    <property type="entry name" value="Vaccinia Virus protein VP39"/>
    <property type="match status" value="1"/>
</dbReference>
<dbReference type="SUPFAM" id="SSF53335">
    <property type="entry name" value="S-adenosyl-L-methionine-dependent methyltransferases"/>
    <property type="match status" value="1"/>
</dbReference>
<evidence type="ECO:0000313" key="4">
    <source>
        <dbReference type="Proteomes" id="UP001620405"/>
    </source>
</evidence>
<dbReference type="Pfam" id="PF04989">
    <property type="entry name" value="RMNT_CmcI"/>
    <property type="match status" value="1"/>
</dbReference>
<comment type="caution">
    <text evidence="3">The sequence shown here is derived from an EMBL/GenBank/DDBJ whole genome shotgun (WGS) entry which is preliminary data.</text>
</comment>
<keyword evidence="2" id="KW-0808">Transferase</keyword>
<dbReference type="PANTHER" id="PTHR40048:SF1">
    <property type="entry name" value="RHAMNOSYL O-METHYLTRANSFERASE"/>
    <property type="match status" value="1"/>
</dbReference>